<feature type="region of interest" description="Disordered" evidence="4">
    <location>
        <begin position="449"/>
        <end position="468"/>
    </location>
</feature>
<dbReference type="SUPFAM" id="SSF48403">
    <property type="entry name" value="Ankyrin repeat"/>
    <property type="match status" value="2"/>
</dbReference>
<dbReference type="EMBL" id="HBIU01022919">
    <property type="protein sequence ID" value="CAE0631950.1"/>
    <property type="molecule type" value="Transcribed_RNA"/>
</dbReference>
<evidence type="ECO:0000256" key="3">
    <source>
        <dbReference type="PROSITE-ProRule" id="PRU00023"/>
    </source>
</evidence>
<dbReference type="Pfam" id="PF00023">
    <property type="entry name" value="Ank"/>
    <property type="match status" value="1"/>
</dbReference>
<protein>
    <submittedName>
        <fullName evidence="5">Uncharacterized protein</fullName>
    </submittedName>
</protein>
<dbReference type="PROSITE" id="PS50088">
    <property type="entry name" value="ANK_REPEAT"/>
    <property type="match status" value="1"/>
</dbReference>
<keyword evidence="1" id="KW-0677">Repeat</keyword>
<evidence type="ECO:0000256" key="2">
    <source>
        <dbReference type="ARBA" id="ARBA00023043"/>
    </source>
</evidence>
<sequence>MTRRSFRLLVNSCAAFTPHDDFSSFPVEWYELLNCALQKGDLGISAQLLSTLPPVDTSQIHESSDNREKWEHLKKCLQTTIKSKNHFLTKLLLERGDPIIDQATVNNALASGDEHILSLLLSGLGCSTPDFAQQNFPPVNSWRTMFRPAIVDQHIGGLRALLKIKHCFPLLVKEREERNLGQTVCFEGTPLMLAVGNEKLGSLHVLLSSELYQSQQDVDERPGPLTQAGVFLPASPNPLKLWRKGDTALFLAAARGNSRAIAALLRARANPYITHEEGDKAIHRLIRALREEVLATFAPTERRQAISGEVGQCFAEGLSAMLKYCPNLVDVTDASQRTALMLLVTPIQATATRNWPRMNHAKVDVHHAAALQPVAEALLLNGADFSAVEQCIQSEAVDHAYKQAVKQVGVLQQKKKKNIEEGGAQPKKKKRQRRGGKASIFQAFCSDEIDSSSSSDDETSGIAMNWGY</sequence>
<gene>
    <name evidence="5" type="ORF">HAKA00212_LOCUS10655</name>
</gene>
<evidence type="ECO:0000256" key="4">
    <source>
        <dbReference type="SAM" id="MobiDB-lite"/>
    </source>
</evidence>
<name>A0A7S3XTK7_HETAK</name>
<dbReference type="AlphaFoldDB" id="A0A7S3XTK7"/>
<feature type="region of interest" description="Disordered" evidence="4">
    <location>
        <begin position="415"/>
        <end position="437"/>
    </location>
</feature>
<dbReference type="InterPro" id="IPR002110">
    <property type="entry name" value="Ankyrin_rpt"/>
</dbReference>
<dbReference type="SMART" id="SM00248">
    <property type="entry name" value="ANK"/>
    <property type="match status" value="2"/>
</dbReference>
<reference evidence="5" key="1">
    <citation type="submission" date="2021-01" db="EMBL/GenBank/DDBJ databases">
        <authorList>
            <person name="Corre E."/>
            <person name="Pelletier E."/>
            <person name="Niang G."/>
            <person name="Scheremetjew M."/>
            <person name="Finn R."/>
            <person name="Kale V."/>
            <person name="Holt S."/>
            <person name="Cochrane G."/>
            <person name="Meng A."/>
            <person name="Brown T."/>
            <person name="Cohen L."/>
        </authorList>
    </citation>
    <scope>NUCLEOTIDE SEQUENCE</scope>
    <source>
        <strain evidence="5">CCMP3107</strain>
    </source>
</reference>
<keyword evidence="2 3" id="KW-0040">ANK repeat</keyword>
<feature type="compositionally biased region" description="Acidic residues" evidence="4">
    <location>
        <begin position="449"/>
        <end position="459"/>
    </location>
</feature>
<accession>A0A7S3XTK7</accession>
<dbReference type="PANTHER" id="PTHR24198">
    <property type="entry name" value="ANKYRIN REPEAT AND PROTEIN KINASE DOMAIN-CONTAINING PROTEIN"/>
    <property type="match status" value="1"/>
</dbReference>
<feature type="repeat" description="ANK" evidence="3">
    <location>
        <begin position="244"/>
        <end position="276"/>
    </location>
</feature>
<organism evidence="5">
    <name type="scientific">Heterosigma akashiwo</name>
    <name type="common">Chromophytic alga</name>
    <name type="synonym">Heterosigma carterae</name>
    <dbReference type="NCBI Taxonomy" id="2829"/>
    <lineage>
        <taxon>Eukaryota</taxon>
        <taxon>Sar</taxon>
        <taxon>Stramenopiles</taxon>
        <taxon>Ochrophyta</taxon>
        <taxon>Raphidophyceae</taxon>
        <taxon>Chattonellales</taxon>
        <taxon>Chattonellaceae</taxon>
        <taxon>Heterosigma</taxon>
    </lineage>
</organism>
<proteinExistence type="predicted"/>
<evidence type="ECO:0000256" key="1">
    <source>
        <dbReference type="ARBA" id="ARBA00022737"/>
    </source>
</evidence>
<feature type="compositionally biased region" description="Basic residues" evidence="4">
    <location>
        <begin position="426"/>
        <end position="436"/>
    </location>
</feature>
<evidence type="ECO:0000313" key="5">
    <source>
        <dbReference type="EMBL" id="CAE0631950.1"/>
    </source>
</evidence>
<dbReference type="InterPro" id="IPR036770">
    <property type="entry name" value="Ankyrin_rpt-contain_sf"/>
</dbReference>
<dbReference type="Gene3D" id="1.25.40.20">
    <property type="entry name" value="Ankyrin repeat-containing domain"/>
    <property type="match status" value="1"/>
</dbReference>
<dbReference type="PANTHER" id="PTHR24198:SF194">
    <property type="entry name" value="INVERSIN-A"/>
    <property type="match status" value="1"/>
</dbReference>